<feature type="non-terminal residue" evidence="1">
    <location>
        <position position="56"/>
    </location>
</feature>
<organism evidence="1 2">
    <name type="scientific">Cirrhinus mrigala</name>
    <name type="common">Mrigala</name>
    <dbReference type="NCBI Taxonomy" id="683832"/>
    <lineage>
        <taxon>Eukaryota</taxon>
        <taxon>Metazoa</taxon>
        <taxon>Chordata</taxon>
        <taxon>Craniata</taxon>
        <taxon>Vertebrata</taxon>
        <taxon>Euteleostomi</taxon>
        <taxon>Actinopterygii</taxon>
        <taxon>Neopterygii</taxon>
        <taxon>Teleostei</taxon>
        <taxon>Ostariophysi</taxon>
        <taxon>Cypriniformes</taxon>
        <taxon>Cyprinidae</taxon>
        <taxon>Labeoninae</taxon>
        <taxon>Labeonini</taxon>
        <taxon>Cirrhinus</taxon>
    </lineage>
</organism>
<protein>
    <recommendedName>
        <fullName evidence="3">SHAN3 protein</fullName>
    </recommendedName>
</protein>
<dbReference type="InterPro" id="IPR036770">
    <property type="entry name" value="Ankyrin_rpt-contain_sf"/>
</dbReference>
<dbReference type="PANTHER" id="PTHR24135">
    <property type="entry name" value="SH3 AND MULTIPLE ANKYRIN REPEAT DOMAINS PROTEIN"/>
    <property type="match status" value="1"/>
</dbReference>
<dbReference type="SUPFAM" id="SSF48403">
    <property type="entry name" value="Ankyrin repeat"/>
    <property type="match status" value="1"/>
</dbReference>
<dbReference type="Gene3D" id="1.25.40.20">
    <property type="entry name" value="Ankyrin repeat-containing domain"/>
    <property type="match status" value="1"/>
</dbReference>
<gene>
    <name evidence="1" type="ORF">M9458_049952</name>
</gene>
<dbReference type="Proteomes" id="UP001529510">
    <property type="component" value="Unassembled WGS sequence"/>
</dbReference>
<proteinExistence type="predicted"/>
<dbReference type="AlphaFoldDB" id="A0ABD0N0I8"/>
<keyword evidence="2" id="KW-1185">Reference proteome</keyword>
<evidence type="ECO:0000313" key="2">
    <source>
        <dbReference type="Proteomes" id="UP001529510"/>
    </source>
</evidence>
<accession>A0ABD0N0I8</accession>
<dbReference type="EMBL" id="JAMKFB020000025">
    <property type="protein sequence ID" value="KAL0155689.1"/>
    <property type="molecule type" value="Genomic_DNA"/>
</dbReference>
<dbReference type="InterPro" id="IPR051569">
    <property type="entry name" value="SHANK"/>
</dbReference>
<sequence length="56" mass="6132">TMLDLGASPDYKDRQGLTPLYHTVTVGGDPSCCEVLLRAHASVGCHDENGWHEIHQ</sequence>
<evidence type="ECO:0000313" key="1">
    <source>
        <dbReference type="EMBL" id="KAL0155689.1"/>
    </source>
</evidence>
<reference evidence="1 2" key="1">
    <citation type="submission" date="2024-05" db="EMBL/GenBank/DDBJ databases">
        <title>Genome sequencing and assembly of Indian major carp, Cirrhinus mrigala (Hamilton, 1822).</title>
        <authorList>
            <person name="Mohindra V."/>
            <person name="Chowdhury L.M."/>
            <person name="Lal K."/>
            <person name="Jena J.K."/>
        </authorList>
    </citation>
    <scope>NUCLEOTIDE SEQUENCE [LARGE SCALE GENOMIC DNA]</scope>
    <source>
        <strain evidence="1">CM1030</strain>
        <tissue evidence="1">Blood</tissue>
    </source>
</reference>
<feature type="non-terminal residue" evidence="1">
    <location>
        <position position="1"/>
    </location>
</feature>
<name>A0ABD0N0I8_CIRMR</name>
<dbReference type="PANTHER" id="PTHR24135:SF17">
    <property type="entry name" value="SH3 AND MULTIPLE ANKYRIN REPEAT DOMAINS PROTEIN 2"/>
    <property type="match status" value="1"/>
</dbReference>
<comment type="caution">
    <text evidence="1">The sequence shown here is derived from an EMBL/GenBank/DDBJ whole genome shotgun (WGS) entry which is preliminary data.</text>
</comment>
<evidence type="ECO:0008006" key="3">
    <source>
        <dbReference type="Google" id="ProtNLM"/>
    </source>
</evidence>